<dbReference type="CDD" id="cd08063">
    <property type="entry name" value="MPN_CSN6"/>
    <property type="match status" value="1"/>
</dbReference>
<evidence type="ECO:0000313" key="5">
    <source>
        <dbReference type="EMBL" id="KAA3673495.1"/>
    </source>
</evidence>
<dbReference type="Pfam" id="PF01398">
    <property type="entry name" value="JAB"/>
    <property type="match status" value="1"/>
</dbReference>
<sequence length="337" mass="37125">MEIDTPTDSSATSSGPGSVSVRLHPLVVLNISEHWTRYKVRENSPNVVVYGVLLGTQEGHHVEISNSFELLLDDPHLSVNTEFYSTRESQCKQVYPDLDIVGWYATGGPITEKDELLNRQMQELNESLLVLKLDPLQSCGEQLPVRVYESVVDNDGKVHFRQVPYTLATDEAERIGVDYVARISMAGTDQSSSVTGEHLLSNYQAIQMLCTRLHLIQAYVSAIANGELPVNQARLREISALTRRLPLLSSYSTTASASASIRPSEMSDHLFRQANDVCLASLLASLTQGIHTLYNCMVKTTQVIDRRPVPMTSGSGVYGLNPASGFVKMSHFLGNIS</sequence>
<dbReference type="AlphaFoldDB" id="A0A5J4NDC9"/>
<dbReference type="PANTHER" id="PTHR10540:SF8">
    <property type="entry name" value="COP9 SIGNALOSOME COMPLEX SUBUNIT 6"/>
    <property type="match status" value="1"/>
</dbReference>
<keyword evidence="3" id="KW-0963">Cytoplasm</keyword>
<evidence type="ECO:0000259" key="4">
    <source>
        <dbReference type="PROSITE" id="PS50249"/>
    </source>
</evidence>
<dbReference type="InterPro" id="IPR000555">
    <property type="entry name" value="JAMM/MPN+_dom"/>
</dbReference>
<gene>
    <name evidence="5" type="ORF">DEA37_0009338</name>
</gene>
<dbReference type="GO" id="GO:0000338">
    <property type="term" value="P:protein deneddylation"/>
    <property type="evidence" value="ECO:0007669"/>
    <property type="project" value="InterPro"/>
</dbReference>
<protein>
    <recommendedName>
        <fullName evidence="2 3">COP9 signalosome complex subunit 6</fullName>
    </recommendedName>
</protein>
<dbReference type="PROSITE" id="PS50249">
    <property type="entry name" value="MPN"/>
    <property type="match status" value="1"/>
</dbReference>
<feature type="domain" description="MPN" evidence="4">
    <location>
        <begin position="21"/>
        <end position="154"/>
    </location>
</feature>
<dbReference type="Gene3D" id="3.40.140.10">
    <property type="entry name" value="Cytidine Deaminase, domain 2"/>
    <property type="match status" value="1"/>
</dbReference>
<dbReference type="SMART" id="SM00232">
    <property type="entry name" value="JAB_MPN"/>
    <property type="match status" value="1"/>
</dbReference>
<reference evidence="5 6" key="1">
    <citation type="journal article" date="2019" name="Gigascience">
        <title>Whole-genome sequence of the oriental lung fluke Paragonimus westermani.</title>
        <authorList>
            <person name="Oey H."/>
            <person name="Zakrzewski M."/>
            <person name="Narain K."/>
            <person name="Devi K.R."/>
            <person name="Agatsuma T."/>
            <person name="Nawaratna S."/>
            <person name="Gobert G.N."/>
            <person name="Jones M.K."/>
            <person name="Ragan M.A."/>
            <person name="McManus D.P."/>
            <person name="Krause L."/>
        </authorList>
    </citation>
    <scope>NUCLEOTIDE SEQUENCE [LARGE SCALE GENOMIC DNA]</scope>
    <source>
        <strain evidence="5 6">IND2009</strain>
    </source>
</reference>
<keyword evidence="3" id="KW-0539">Nucleus</keyword>
<evidence type="ECO:0000256" key="2">
    <source>
        <dbReference type="ARBA" id="ARBA00014871"/>
    </source>
</evidence>
<dbReference type="InterPro" id="IPR037518">
    <property type="entry name" value="MPN"/>
</dbReference>
<keyword evidence="3" id="KW-0736">Signalosome</keyword>
<keyword evidence="6" id="KW-1185">Reference proteome</keyword>
<dbReference type="GO" id="GO:0005737">
    <property type="term" value="C:cytoplasm"/>
    <property type="evidence" value="ECO:0007669"/>
    <property type="project" value="UniProtKB-SubCell"/>
</dbReference>
<dbReference type="Pfam" id="PF13012">
    <property type="entry name" value="MitMem_reg"/>
    <property type="match status" value="1"/>
</dbReference>
<evidence type="ECO:0000256" key="1">
    <source>
        <dbReference type="ARBA" id="ARBA00010893"/>
    </source>
</evidence>
<evidence type="ECO:0000313" key="6">
    <source>
        <dbReference type="Proteomes" id="UP000324629"/>
    </source>
</evidence>
<accession>A0A5J4NDC9</accession>
<evidence type="ECO:0000256" key="3">
    <source>
        <dbReference type="RuleBase" id="RU367006"/>
    </source>
</evidence>
<dbReference type="GO" id="GO:0008237">
    <property type="term" value="F:metallopeptidase activity"/>
    <property type="evidence" value="ECO:0007669"/>
    <property type="project" value="InterPro"/>
</dbReference>
<proteinExistence type="inferred from homology"/>
<dbReference type="InterPro" id="IPR024969">
    <property type="entry name" value="EIF3F/CSN6-like_C"/>
</dbReference>
<name>A0A5J4NDC9_9TREM</name>
<organism evidence="5 6">
    <name type="scientific">Paragonimus westermani</name>
    <dbReference type="NCBI Taxonomy" id="34504"/>
    <lineage>
        <taxon>Eukaryota</taxon>
        <taxon>Metazoa</taxon>
        <taxon>Spiralia</taxon>
        <taxon>Lophotrochozoa</taxon>
        <taxon>Platyhelminthes</taxon>
        <taxon>Trematoda</taxon>
        <taxon>Digenea</taxon>
        <taxon>Plagiorchiida</taxon>
        <taxon>Troglotremata</taxon>
        <taxon>Troglotrematidae</taxon>
        <taxon>Paragonimus</taxon>
    </lineage>
</organism>
<dbReference type="EMBL" id="QNGE01003884">
    <property type="protein sequence ID" value="KAA3673495.1"/>
    <property type="molecule type" value="Genomic_DNA"/>
</dbReference>
<comment type="caution">
    <text evidence="5">The sequence shown here is derived from an EMBL/GenBank/DDBJ whole genome shotgun (WGS) entry which is preliminary data.</text>
</comment>
<comment type="subcellular location">
    <subcellularLocation>
        <location evidence="3">Cytoplasm</location>
    </subcellularLocation>
    <subcellularLocation>
        <location evidence="3">Nucleus</location>
    </subcellularLocation>
</comment>
<comment type="function">
    <text evidence="3">Component of the COP9 signalosome complex (CSN), a complex involved in various cellular and developmental processes.</text>
</comment>
<dbReference type="InterPro" id="IPR033859">
    <property type="entry name" value="MPN_CSN6"/>
</dbReference>
<dbReference type="Proteomes" id="UP000324629">
    <property type="component" value="Unassembled WGS sequence"/>
</dbReference>
<comment type="similarity">
    <text evidence="1 3">Belongs to the peptidase M67A family. CSN6 subfamily.</text>
</comment>
<dbReference type="PANTHER" id="PTHR10540">
    <property type="entry name" value="EUKARYOTIC TRANSLATION INITIATION FACTOR 3 SUBUNIT F-RELATED"/>
    <property type="match status" value="1"/>
</dbReference>
<dbReference type="GO" id="GO:0008180">
    <property type="term" value="C:COP9 signalosome"/>
    <property type="evidence" value="ECO:0007669"/>
    <property type="project" value="UniProtKB-UniRule"/>
</dbReference>